<dbReference type="EMBL" id="BAAAKV010000005">
    <property type="protein sequence ID" value="GAA1155298.1"/>
    <property type="molecule type" value="Genomic_DNA"/>
</dbReference>
<evidence type="ECO:0000256" key="1">
    <source>
        <dbReference type="SAM" id="MobiDB-lite"/>
    </source>
</evidence>
<feature type="compositionally biased region" description="Low complexity" evidence="1">
    <location>
        <begin position="21"/>
        <end position="35"/>
    </location>
</feature>
<gene>
    <name evidence="2" type="ORF">GCM10009654_08610</name>
</gene>
<evidence type="ECO:0000313" key="3">
    <source>
        <dbReference type="Proteomes" id="UP001501371"/>
    </source>
</evidence>
<reference evidence="2 3" key="1">
    <citation type="journal article" date="2019" name="Int. J. Syst. Evol. Microbiol.">
        <title>The Global Catalogue of Microorganisms (GCM) 10K type strain sequencing project: providing services to taxonomists for standard genome sequencing and annotation.</title>
        <authorList>
            <consortium name="The Broad Institute Genomics Platform"/>
            <consortium name="The Broad Institute Genome Sequencing Center for Infectious Disease"/>
            <person name="Wu L."/>
            <person name="Ma J."/>
        </authorList>
    </citation>
    <scope>NUCLEOTIDE SEQUENCE [LARGE SCALE GENOMIC DNA]</scope>
    <source>
        <strain evidence="2 3">JCM 12696</strain>
    </source>
</reference>
<name>A0ABN1UKN1_9ACTN</name>
<keyword evidence="3" id="KW-1185">Reference proteome</keyword>
<feature type="compositionally biased region" description="Gly residues" evidence="1">
    <location>
        <begin position="64"/>
        <end position="80"/>
    </location>
</feature>
<accession>A0ABN1UKN1</accession>
<protein>
    <submittedName>
        <fullName evidence="2">Uncharacterized protein</fullName>
    </submittedName>
</protein>
<proteinExistence type="predicted"/>
<feature type="region of interest" description="Disordered" evidence="1">
    <location>
        <begin position="1"/>
        <end position="100"/>
    </location>
</feature>
<sequence length="100" mass="9070">MLYSSGSCNGRGRCRAGTPSPSAGEPPGLALPGPEADGGGGAAGISEAGAEVEAGSGAEARAGGSDGARAGGSDGAGVSRGGAAPESAAGPDGEAEEERA</sequence>
<organism evidence="2 3">
    <name type="scientific">Streptomyces hebeiensis</name>
    <dbReference type="NCBI Taxonomy" id="229486"/>
    <lineage>
        <taxon>Bacteria</taxon>
        <taxon>Bacillati</taxon>
        <taxon>Actinomycetota</taxon>
        <taxon>Actinomycetes</taxon>
        <taxon>Kitasatosporales</taxon>
        <taxon>Streptomycetaceae</taxon>
        <taxon>Streptomyces</taxon>
    </lineage>
</organism>
<evidence type="ECO:0000313" key="2">
    <source>
        <dbReference type="EMBL" id="GAA1155298.1"/>
    </source>
</evidence>
<dbReference type="Proteomes" id="UP001501371">
    <property type="component" value="Unassembled WGS sequence"/>
</dbReference>
<comment type="caution">
    <text evidence="2">The sequence shown here is derived from an EMBL/GenBank/DDBJ whole genome shotgun (WGS) entry which is preliminary data.</text>
</comment>
<feature type="compositionally biased region" description="Low complexity" evidence="1">
    <location>
        <begin position="44"/>
        <end position="63"/>
    </location>
</feature>